<reference evidence="3 4" key="1">
    <citation type="journal article" date="2009" name="Science">
        <title>Green evolution and dynamic adaptations revealed by genomes of the marine picoeukaryotes Micromonas.</title>
        <authorList>
            <person name="Worden A.Z."/>
            <person name="Lee J.H."/>
            <person name="Mock T."/>
            <person name="Rouze P."/>
            <person name="Simmons M.P."/>
            <person name="Aerts A.L."/>
            <person name="Allen A.E."/>
            <person name="Cuvelier M.L."/>
            <person name="Derelle E."/>
            <person name="Everett M.V."/>
            <person name="Foulon E."/>
            <person name="Grimwood J."/>
            <person name="Gundlach H."/>
            <person name="Henrissat B."/>
            <person name="Napoli C."/>
            <person name="McDonald S.M."/>
            <person name="Parker M.S."/>
            <person name="Rombauts S."/>
            <person name="Salamov A."/>
            <person name="Von Dassow P."/>
            <person name="Badger J.H."/>
            <person name="Coutinho P.M."/>
            <person name="Demir E."/>
            <person name="Dubchak I."/>
            <person name="Gentemann C."/>
            <person name="Eikrem W."/>
            <person name="Gready J.E."/>
            <person name="John U."/>
            <person name="Lanier W."/>
            <person name="Lindquist E.A."/>
            <person name="Lucas S."/>
            <person name="Mayer K.F."/>
            <person name="Moreau H."/>
            <person name="Not F."/>
            <person name="Otillar R."/>
            <person name="Panaud O."/>
            <person name="Pangilinan J."/>
            <person name="Paulsen I."/>
            <person name="Piegu B."/>
            <person name="Poliakov A."/>
            <person name="Robbens S."/>
            <person name="Schmutz J."/>
            <person name="Toulza E."/>
            <person name="Wyss T."/>
            <person name="Zelensky A."/>
            <person name="Zhou K."/>
            <person name="Armbrust E.V."/>
            <person name="Bhattacharya D."/>
            <person name="Goodenough U.W."/>
            <person name="Van de Peer Y."/>
            <person name="Grigoriev I.V."/>
        </authorList>
    </citation>
    <scope>NUCLEOTIDE SEQUENCE [LARGE SCALE GENOMIC DNA]</scope>
    <source>
        <strain evidence="3 4">CCMP1545</strain>
    </source>
</reference>
<dbReference type="AlphaFoldDB" id="C1MRV2"/>
<organism evidence="4">
    <name type="scientific">Micromonas pusilla (strain CCMP1545)</name>
    <name type="common">Picoplanktonic green alga</name>
    <dbReference type="NCBI Taxonomy" id="564608"/>
    <lineage>
        <taxon>Eukaryota</taxon>
        <taxon>Viridiplantae</taxon>
        <taxon>Chlorophyta</taxon>
        <taxon>Mamiellophyceae</taxon>
        <taxon>Mamiellales</taxon>
        <taxon>Mamiellaceae</taxon>
        <taxon>Micromonas</taxon>
    </lineage>
</organism>
<keyword evidence="1" id="KW-0175">Coiled coil</keyword>
<dbReference type="EMBL" id="GG663739">
    <property type="protein sequence ID" value="EEH57030.1"/>
    <property type="molecule type" value="Genomic_DNA"/>
</dbReference>
<evidence type="ECO:0000256" key="2">
    <source>
        <dbReference type="SAM" id="MobiDB-lite"/>
    </source>
</evidence>
<dbReference type="KEGG" id="mpp:MICPUCDRAFT_58242"/>
<accession>C1MRV2</accession>
<dbReference type="GeneID" id="9684376"/>
<protein>
    <submittedName>
        <fullName evidence="3">Predicted protein</fullName>
    </submittedName>
</protein>
<gene>
    <name evidence="3" type="ORF">MICPUCDRAFT_58242</name>
</gene>
<dbReference type="RefSeq" id="XP_003058575.1">
    <property type="nucleotide sequence ID" value="XM_003058529.1"/>
</dbReference>
<sequence length="520" mass="57249">MQETVALLQVRPDRGRDRARRGSRRALPRLVRKDVDRRSFASRGGRVCSLFVLSPRLLVADRRPPFHPPQRQLRAQAHEIGRLQGTVDRLEAEKRSLESDLSYQLSSPPPQQIMNGLKRSINRSEMFRLESVEEKVHCNTYKSNTDARFRFFGAPGRFRGAFPDIHNAKVEVSTPESFCPGVNARCEFKPLNPKDTTTTRLSVDLSELLGISGAPTLVVSPDPPFLFNKNTRWNPQLEMDGVTDDGVEWDARYSVSNDGSVLGSLEGEVRYAHATYGDFTASRWAYEDDIEAFTGGGFGRGLNGSLSGADTDDVDSRSGATRSVDGESDSDASTPRKRASPRRSLWNNDGGRGRSASASRSPWGRRRSPGRSGSEASFNSGRSGRGGGRAEPPQPRWLATWRRDFEGFEVAAKVGDAIAVANENAGPHGSGGVSANGGVINSEQGWVTSDTWEAEASARARLQHNLDGKLCARFVAREIEAGMTYHFTEEFKGWHVNAKAVLSPQGIATPEFTLQHVWDF</sequence>
<proteinExistence type="predicted"/>
<evidence type="ECO:0000313" key="4">
    <source>
        <dbReference type="Proteomes" id="UP000001876"/>
    </source>
</evidence>
<dbReference type="Proteomes" id="UP000001876">
    <property type="component" value="Unassembled WGS sequence"/>
</dbReference>
<evidence type="ECO:0000256" key="1">
    <source>
        <dbReference type="SAM" id="Coils"/>
    </source>
</evidence>
<keyword evidence="4" id="KW-1185">Reference proteome</keyword>
<feature type="region of interest" description="Disordered" evidence="2">
    <location>
        <begin position="304"/>
        <end position="395"/>
    </location>
</feature>
<name>C1MRV2_MICPC</name>
<evidence type="ECO:0000313" key="3">
    <source>
        <dbReference type="EMBL" id="EEH57030.1"/>
    </source>
</evidence>
<dbReference type="OrthoDB" id="10438850at2759"/>
<feature type="coiled-coil region" evidence="1">
    <location>
        <begin position="73"/>
        <end position="100"/>
    </location>
</feature>